<dbReference type="WBParaSite" id="HCON_00058360-00001">
    <property type="protein sequence ID" value="HCON_00058360-00001"/>
    <property type="gene ID" value="HCON_00058360"/>
</dbReference>
<evidence type="ECO:0000256" key="4">
    <source>
        <dbReference type="ARBA" id="ARBA00023136"/>
    </source>
</evidence>
<feature type="transmembrane region" description="Helical" evidence="5">
    <location>
        <begin position="391"/>
        <end position="419"/>
    </location>
</feature>
<dbReference type="Proteomes" id="UP000025227">
    <property type="component" value="Unplaced"/>
</dbReference>
<dbReference type="GO" id="GO:0022857">
    <property type="term" value="F:transmembrane transporter activity"/>
    <property type="evidence" value="ECO:0007669"/>
    <property type="project" value="InterPro"/>
</dbReference>
<dbReference type="SUPFAM" id="SSF103473">
    <property type="entry name" value="MFS general substrate transporter"/>
    <property type="match status" value="1"/>
</dbReference>
<dbReference type="Pfam" id="PF07690">
    <property type="entry name" value="MFS_1"/>
    <property type="match status" value="1"/>
</dbReference>
<evidence type="ECO:0000256" key="5">
    <source>
        <dbReference type="SAM" id="Phobius"/>
    </source>
</evidence>
<feature type="transmembrane region" description="Helical" evidence="5">
    <location>
        <begin position="431"/>
        <end position="454"/>
    </location>
</feature>
<feature type="domain" description="Major facilitator superfamily (MFS) profile" evidence="6">
    <location>
        <begin position="19"/>
        <end position="483"/>
    </location>
</feature>
<feature type="transmembrane region" description="Helical" evidence="5">
    <location>
        <begin position="460"/>
        <end position="478"/>
    </location>
</feature>
<evidence type="ECO:0000259" key="6">
    <source>
        <dbReference type="PROSITE" id="PS50850"/>
    </source>
</evidence>
<dbReference type="OMA" id="ACSANKE"/>
<keyword evidence="3 5" id="KW-1133">Transmembrane helix</keyword>
<evidence type="ECO:0000256" key="1">
    <source>
        <dbReference type="ARBA" id="ARBA00004141"/>
    </source>
</evidence>
<organism evidence="7 8">
    <name type="scientific">Haemonchus contortus</name>
    <name type="common">Barber pole worm</name>
    <dbReference type="NCBI Taxonomy" id="6289"/>
    <lineage>
        <taxon>Eukaryota</taxon>
        <taxon>Metazoa</taxon>
        <taxon>Ecdysozoa</taxon>
        <taxon>Nematoda</taxon>
        <taxon>Chromadorea</taxon>
        <taxon>Rhabditida</taxon>
        <taxon>Rhabditina</taxon>
        <taxon>Rhabditomorpha</taxon>
        <taxon>Strongyloidea</taxon>
        <taxon>Trichostrongylidae</taxon>
        <taxon>Haemonchus</taxon>
    </lineage>
</organism>
<comment type="subcellular location">
    <subcellularLocation>
        <location evidence="1">Membrane</location>
        <topology evidence="1">Multi-pass membrane protein</topology>
    </subcellularLocation>
</comment>
<keyword evidence="7" id="KW-1185">Reference proteome</keyword>
<dbReference type="InterPro" id="IPR020846">
    <property type="entry name" value="MFS_dom"/>
</dbReference>
<feature type="transmembrane region" description="Helical" evidence="5">
    <location>
        <begin position="103"/>
        <end position="123"/>
    </location>
</feature>
<sequence length="519" mass="57119">MSQAQRFPLFHPYSRRLHLLVLCMIGLFNSTYMNVNLAITMTCMVNSTAISMEGRDTEETLGQLWNISSINYPAVDACSANKEGRKVLDYGGSLVWNHRVQNLLFSAAFWGSIATILPSIFLVQRMNKKLVFMLCVLNKVTVNALLPYLAIHHGANAVFVARFILGAGESFIYPCINTIVANWFPIDERSTAVALFTTGNQVALFIGNPLAAGLCDSSYGWPAVYYISAAMGAVWCVLWMLFSSNSPDECRVMKMEERKFLKRSAVLVKGDGQGRSPPIPWRKIITNRPFIAHLISTWILTNVVTVMMVYLPTYYKDVLLLGVIMNGLYSSLPMMFNFVFKLSWGVLVDRLKRRNILTPTLGVKISQCFPTFGVAAGLIPVALLATCQRPVLALVLLCFTNMCFGAHTSGAYTSLLSLAPRFTPTLSSISVSVSMLAQLTTPFMVAAVVSIGTMEEWNNLFLLSSLLCIVSGTVFSVFGSGDVQEFAKCSKNIDSLESNNNLLSPLPAGTLRADSISML</sequence>
<evidence type="ECO:0000256" key="3">
    <source>
        <dbReference type="ARBA" id="ARBA00022989"/>
    </source>
</evidence>
<feature type="transmembrane region" description="Helical" evidence="5">
    <location>
        <begin position="290"/>
        <end position="312"/>
    </location>
</feature>
<dbReference type="PROSITE" id="PS50850">
    <property type="entry name" value="MFS"/>
    <property type="match status" value="1"/>
</dbReference>
<proteinExistence type="predicted"/>
<evidence type="ECO:0000256" key="2">
    <source>
        <dbReference type="ARBA" id="ARBA00022692"/>
    </source>
</evidence>
<dbReference type="FunFam" id="1.20.1250.20:FF:000532">
    <property type="entry name" value="SLC (SoLute Carrier) homolog"/>
    <property type="match status" value="1"/>
</dbReference>
<dbReference type="PANTHER" id="PTHR11662:SF405">
    <property type="entry name" value="PROTEIN CBG12249"/>
    <property type="match status" value="1"/>
</dbReference>
<dbReference type="InterPro" id="IPR011701">
    <property type="entry name" value="MFS"/>
</dbReference>
<feature type="transmembrane region" description="Helical" evidence="5">
    <location>
        <begin position="223"/>
        <end position="242"/>
    </location>
</feature>
<reference evidence="8" key="1">
    <citation type="submission" date="2020-12" db="UniProtKB">
        <authorList>
            <consortium name="WormBaseParasite"/>
        </authorList>
    </citation>
    <scope>IDENTIFICATION</scope>
    <source>
        <strain evidence="8">MHco3</strain>
    </source>
</reference>
<feature type="transmembrane region" description="Helical" evidence="5">
    <location>
        <begin position="130"/>
        <end position="151"/>
    </location>
</feature>
<feature type="transmembrane region" description="Helical" evidence="5">
    <location>
        <begin position="192"/>
        <end position="211"/>
    </location>
</feature>
<dbReference type="PANTHER" id="PTHR11662">
    <property type="entry name" value="SOLUTE CARRIER FAMILY 17"/>
    <property type="match status" value="1"/>
</dbReference>
<dbReference type="OrthoDB" id="2985014at2759"/>
<feature type="transmembrane region" description="Helical" evidence="5">
    <location>
        <begin position="318"/>
        <end position="340"/>
    </location>
</feature>
<feature type="transmembrane region" description="Helical" evidence="5">
    <location>
        <begin position="20"/>
        <end position="39"/>
    </location>
</feature>
<name>A0A7I5E809_HAECO</name>
<evidence type="ECO:0000313" key="8">
    <source>
        <dbReference type="WBParaSite" id="HCON_00058360-00001"/>
    </source>
</evidence>
<dbReference type="InterPro" id="IPR050382">
    <property type="entry name" value="MFS_Na/Anion_cotransporter"/>
</dbReference>
<protein>
    <submittedName>
        <fullName evidence="8">MFS domain-containing protein</fullName>
    </submittedName>
</protein>
<keyword evidence="2 5" id="KW-0812">Transmembrane</keyword>
<dbReference type="AlphaFoldDB" id="A0A7I5E809"/>
<accession>A0A7I5E809</accession>
<feature type="transmembrane region" description="Helical" evidence="5">
    <location>
        <begin position="157"/>
        <end position="180"/>
    </location>
</feature>
<evidence type="ECO:0000313" key="7">
    <source>
        <dbReference type="Proteomes" id="UP000025227"/>
    </source>
</evidence>
<keyword evidence="4 5" id="KW-0472">Membrane</keyword>
<dbReference type="Gene3D" id="1.20.1250.20">
    <property type="entry name" value="MFS general substrate transporter like domains"/>
    <property type="match status" value="2"/>
</dbReference>
<dbReference type="GO" id="GO:0006820">
    <property type="term" value="P:monoatomic anion transport"/>
    <property type="evidence" value="ECO:0007669"/>
    <property type="project" value="TreeGrafter"/>
</dbReference>
<dbReference type="GO" id="GO:0016020">
    <property type="term" value="C:membrane"/>
    <property type="evidence" value="ECO:0007669"/>
    <property type="project" value="UniProtKB-SubCell"/>
</dbReference>
<dbReference type="InterPro" id="IPR036259">
    <property type="entry name" value="MFS_trans_sf"/>
</dbReference>